<dbReference type="InterPro" id="IPR013078">
    <property type="entry name" value="His_Pase_superF_clade-1"/>
</dbReference>
<dbReference type="SMART" id="SM00855">
    <property type="entry name" value="PGAM"/>
    <property type="match status" value="1"/>
</dbReference>
<evidence type="ECO:0000313" key="2">
    <source>
        <dbReference type="Proteomes" id="UP000292686"/>
    </source>
</evidence>
<dbReference type="Pfam" id="PF00300">
    <property type="entry name" value="His_Phos_1"/>
    <property type="match status" value="1"/>
</dbReference>
<proteinExistence type="predicted"/>
<gene>
    <name evidence="1" type="ORF">ESP50_06975</name>
</gene>
<dbReference type="AlphaFoldDB" id="A0A4Q2M436"/>
<keyword evidence="2" id="KW-1185">Reference proteome</keyword>
<dbReference type="RefSeq" id="WP_129173498.1">
    <property type="nucleotide sequence ID" value="NZ_JACCBI010000001.1"/>
</dbReference>
<dbReference type="PANTHER" id="PTHR48100:SF51">
    <property type="entry name" value="PHOSPHOGLYCERATE MUTASE"/>
    <property type="match status" value="1"/>
</dbReference>
<reference evidence="1 2" key="1">
    <citation type="submission" date="2019-01" db="EMBL/GenBank/DDBJ databases">
        <title>Agromyces.</title>
        <authorList>
            <person name="Li J."/>
        </authorList>
    </citation>
    <scope>NUCLEOTIDE SEQUENCE [LARGE SCALE GENOMIC DNA]</scope>
    <source>
        <strain evidence="1 2">DSM 23870</strain>
    </source>
</reference>
<dbReference type="CDD" id="cd07067">
    <property type="entry name" value="HP_PGM_like"/>
    <property type="match status" value="1"/>
</dbReference>
<name>A0A4Q2M436_9MICO</name>
<dbReference type="InterPro" id="IPR029033">
    <property type="entry name" value="His_PPase_superfam"/>
</dbReference>
<accession>A0A4Q2M436</accession>
<dbReference type="OrthoDB" id="3215466at2"/>
<dbReference type="PANTHER" id="PTHR48100">
    <property type="entry name" value="BROAD-SPECIFICITY PHOSPHATASE YOR283W-RELATED"/>
    <property type="match status" value="1"/>
</dbReference>
<dbReference type="EMBL" id="SDPM01000003">
    <property type="protein sequence ID" value="RXZ86804.1"/>
    <property type="molecule type" value="Genomic_DNA"/>
</dbReference>
<dbReference type="GO" id="GO:0005737">
    <property type="term" value="C:cytoplasm"/>
    <property type="evidence" value="ECO:0007669"/>
    <property type="project" value="TreeGrafter"/>
</dbReference>
<dbReference type="SUPFAM" id="SSF53254">
    <property type="entry name" value="Phosphoglycerate mutase-like"/>
    <property type="match status" value="1"/>
</dbReference>
<dbReference type="Gene3D" id="3.40.50.1240">
    <property type="entry name" value="Phosphoglycerate mutase-like"/>
    <property type="match status" value="1"/>
</dbReference>
<protein>
    <submittedName>
        <fullName evidence="1">Histidine phosphatase family protein</fullName>
    </submittedName>
</protein>
<organism evidence="1 2">
    <name type="scientific">Agromyces atrinae</name>
    <dbReference type="NCBI Taxonomy" id="592376"/>
    <lineage>
        <taxon>Bacteria</taxon>
        <taxon>Bacillati</taxon>
        <taxon>Actinomycetota</taxon>
        <taxon>Actinomycetes</taxon>
        <taxon>Micrococcales</taxon>
        <taxon>Microbacteriaceae</taxon>
        <taxon>Agromyces</taxon>
    </lineage>
</organism>
<dbReference type="InterPro" id="IPR050275">
    <property type="entry name" value="PGM_Phosphatase"/>
</dbReference>
<evidence type="ECO:0000313" key="1">
    <source>
        <dbReference type="EMBL" id="RXZ86804.1"/>
    </source>
</evidence>
<dbReference type="Proteomes" id="UP000292686">
    <property type="component" value="Unassembled WGS sequence"/>
</dbReference>
<dbReference type="GO" id="GO:0016791">
    <property type="term" value="F:phosphatase activity"/>
    <property type="evidence" value="ECO:0007669"/>
    <property type="project" value="TreeGrafter"/>
</dbReference>
<comment type="caution">
    <text evidence="1">The sequence shown here is derived from an EMBL/GenBank/DDBJ whole genome shotgun (WGS) entry which is preliminary data.</text>
</comment>
<sequence>MVSAQLHLVRHGEVFNPQRVLYGRLPGFGLSDLGREMAAAAADDLVARGRTVAALYSSPLERTRQSAEPISRAFDLEPVIDERLIEPTNRFEGSRLRGAGGALRNPANWPLLVNPWRPSWGEPFTSIARRMIAAMTDAASASDSDGDLVFVSHQLPIWMAHRSIVGARLAHDPRQRRCALSSITSFELQNGRLHEVGYADPAARLGAQATDLGAV</sequence>